<evidence type="ECO:0008006" key="3">
    <source>
        <dbReference type="Google" id="ProtNLM"/>
    </source>
</evidence>
<dbReference type="KEGG" id="gni:GNIT_0284"/>
<dbReference type="eggNOG" id="ENOG50330CB">
    <property type="taxonomic scope" value="Bacteria"/>
</dbReference>
<dbReference type="OrthoDB" id="5600572at2"/>
<dbReference type="EMBL" id="CP003060">
    <property type="protein sequence ID" value="AEP28438.1"/>
    <property type="molecule type" value="Genomic_DNA"/>
</dbReference>
<accession>G4QF94</accession>
<dbReference type="RefSeq" id="WP_014107317.1">
    <property type="nucleotide sequence ID" value="NC_016041.1"/>
</dbReference>
<evidence type="ECO:0000313" key="1">
    <source>
        <dbReference type="EMBL" id="AEP28438.1"/>
    </source>
</evidence>
<dbReference type="Proteomes" id="UP000009282">
    <property type="component" value="Chromosome"/>
</dbReference>
<protein>
    <recommendedName>
        <fullName evidence="3">DNA-binding protein inhibitor Id-2-related protein</fullName>
    </recommendedName>
</protein>
<evidence type="ECO:0000313" key="2">
    <source>
        <dbReference type="Proteomes" id="UP000009282"/>
    </source>
</evidence>
<reference evidence="1 2" key="1">
    <citation type="journal article" date="2011" name="J. Bacteriol.">
        <title>Complete genome sequence of seawater bacterium Glaciecola nitratireducens FR1064T.</title>
        <authorList>
            <person name="Bian F."/>
            <person name="Qin Q.L."/>
            <person name="Xie B.B."/>
            <person name="Shu Y.L."/>
            <person name="Zhang X.Y."/>
            <person name="Yu Y."/>
            <person name="Chen B."/>
            <person name="Chen X.L."/>
            <person name="Zhou B.C."/>
            <person name="Zhang Y.Z."/>
        </authorList>
    </citation>
    <scope>NUCLEOTIDE SEQUENCE [LARGE SCALE GENOMIC DNA]</scope>
    <source>
        <strain evidence="2">JCM 12485 / KCTC 12276 / FR1064</strain>
    </source>
</reference>
<name>G4QF94_GLANF</name>
<organism evidence="1 2">
    <name type="scientific">Glaciecola nitratireducens (strain JCM 12485 / KCTC 12276 / FR1064)</name>
    <dbReference type="NCBI Taxonomy" id="1085623"/>
    <lineage>
        <taxon>Bacteria</taxon>
        <taxon>Pseudomonadati</taxon>
        <taxon>Pseudomonadota</taxon>
        <taxon>Gammaproteobacteria</taxon>
        <taxon>Alteromonadales</taxon>
        <taxon>Alteromonadaceae</taxon>
        <taxon>Brumicola</taxon>
    </lineage>
</organism>
<keyword evidence="2" id="KW-1185">Reference proteome</keyword>
<sequence>MPFNKELTEELNLILKFPNKSLMQGLKVHNDADPSMVAAAERLYKKGIVNAPDGGYLTDLGHDLAEHASVIQSALTHPG</sequence>
<dbReference type="HOGENOM" id="CLU_176279_0_0_6"/>
<gene>
    <name evidence="1" type="ordered locus">GNIT_0284</name>
</gene>
<dbReference type="STRING" id="1085623.GNIT_0284"/>
<proteinExistence type="predicted"/>
<dbReference type="NCBIfam" id="TIGR02647">
    <property type="entry name" value="DNA"/>
    <property type="match status" value="1"/>
</dbReference>
<dbReference type="AlphaFoldDB" id="G4QF94"/>
<dbReference type="Pfam" id="PF18918">
    <property type="entry name" value="DUF5669"/>
    <property type="match status" value="1"/>
</dbReference>
<dbReference type="InterPro" id="IPR013468">
    <property type="entry name" value="CHP02647"/>
</dbReference>